<evidence type="ECO:0000256" key="2">
    <source>
        <dbReference type="SAM" id="MobiDB-lite"/>
    </source>
</evidence>
<gene>
    <name evidence="4" type="ORF">GCM10023225_26490</name>
</gene>
<feature type="domain" description="Peptidase M20 dimerisation" evidence="3">
    <location>
        <begin position="229"/>
        <end position="315"/>
    </location>
</feature>
<protein>
    <recommendedName>
        <fullName evidence="1">Peptidase M20 domain-containing protein 2</fullName>
    </recommendedName>
</protein>
<evidence type="ECO:0000313" key="5">
    <source>
        <dbReference type="Proteomes" id="UP001501195"/>
    </source>
</evidence>
<proteinExistence type="inferred from homology"/>
<reference evidence="5" key="1">
    <citation type="journal article" date="2019" name="Int. J. Syst. Evol. Microbiol.">
        <title>The Global Catalogue of Microorganisms (GCM) 10K type strain sequencing project: providing services to taxonomists for standard genome sequencing and annotation.</title>
        <authorList>
            <consortium name="The Broad Institute Genomics Platform"/>
            <consortium name="The Broad Institute Genome Sequencing Center for Infectious Disease"/>
            <person name="Wu L."/>
            <person name="Ma J."/>
        </authorList>
    </citation>
    <scope>NUCLEOTIDE SEQUENCE [LARGE SCALE GENOMIC DNA]</scope>
    <source>
        <strain evidence="5">JCM 18126</strain>
    </source>
</reference>
<evidence type="ECO:0000313" key="4">
    <source>
        <dbReference type="EMBL" id="GAA4987110.1"/>
    </source>
</evidence>
<organism evidence="4 5">
    <name type="scientific">Kineococcus glutinatus</name>
    <dbReference type="NCBI Taxonomy" id="1070872"/>
    <lineage>
        <taxon>Bacteria</taxon>
        <taxon>Bacillati</taxon>
        <taxon>Actinomycetota</taxon>
        <taxon>Actinomycetes</taxon>
        <taxon>Kineosporiales</taxon>
        <taxon>Kineosporiaceae</taxon>
        <taxon>Kineococcus</taxon>
    </lineage>
</organism>
<dbReference type="InterPro" id="IPR011650">
    <property type="entry name" value="Peptidase_M20_dimer"/>
</dbReference>
<dbReference type="SUPFAM" id="SSF55031">
    <property type="entry name" value="Bacterial exopeptidase dimerisation domain"/>
    <property type="match status" value="1"/>
</dbReference>
<dbReference type="Gene3D" id="3.40.630.10">
    <property type="entry name" value="Zn peptidases"/>
    <property type="match status" value="1"/>
</dbReference>
<dbReference type="NCBIfam" id="TIGR01891">
    <property type="entry name" value="amidohydrolases"/>
    <property type="match status" value="1"/>
</dbReference>
<dbReference type="Pfam" id="PF07687">
    <property type="entry name" value="M20_dimer"/>
    <property type="match status" value="1"/>
</dbReference>
<dbReference type="InterPro" id="IPR017439">
    <property type="entry name" value="Amidohydrolase"/>
</dbReference>
<keyword evidence="5" id="KW-1185">Reference proteome</keyword>
<evidence type="ECO:0000256" key="1">
    <source>
        <dbReference type="PIRNR" id="PIRNR037226"/>
    </source>
</evidence>
<name>A0ABP9I4P5_9ACTN</name>
<dbReference type="RefSeq" id="WP_345713097.1">
    <property type="nucleotide sequence ID" value="NZ_BAABIL010000435.1"/>
</dbReference>
<dbReference type="Gene3D" id="3.30.70.360">
    <property type="match status" value="1"/>
</dbReference>
<dbReference type="EMBL" id="BAABIL010000435">
    <property type="protein sequence ID" value="GAA4987110.1"/>
    <property type="molecule type" value="Genomic_DNA"/>
</dbReference>
<dbReference type="PANTHER" id="PTHR30575:SF0">
    <property type="entry name" value="XAA-ARG DIPEPTIDASE"/>
    <property type="match status" value="1"/>
</dbReference>
<comment type="similarity">
    <text evidence="1">Belongs to the peptidase M20A family.</text>
</comment>
<dbReference type="InterPro" id="IPR036264">
    <property type="entry name" value="Bact_exopeptidase_dim_dom"/>
</dbReference>
<dbReference type="SUPFAM" id="SSF53187">
    <property type="entry name" value="Zn-dependent exopeptidases"/>
    <property type="match status" value="1"/>
</dbReference>
<dbReference type="Proteomes" id="UP001501195">
    <property type="component" value="Unassembled WGS sequence"/>
</dbReference>
<feature type="region of interest" description="Disordered" evidence="2">
    <location>
        <begin position="1"/>
        <end position="21"/>
    </location>
</feature>
<evidence type="ECO:0000259" key="3">
    <source>
        <dbReference type="Pfam" id="PF07687"/>
    </source>
</evidence>
<dbReference type="InterPro" id="IPR017144">
    <property type="entry name" value="Xaa-Arg_dipeptidase"/>
</dbReference>
<accession>A0ABP9I4P5</accession>
<sequence length="456" mass="46298">MTPRDHTSTSRPGAQPSTPDPAHLLALQRGTALAAERATPLHSDHAGAPAALLDAAEAAVESTAPDLLALSHDLHAHPEEAFAEHRSVDALAGLLARHGVSAEVGAFGVATSLRATTGSGGPVVAVLAEYDALPGIGHGCGHNVIAASAAGAFLGLHAVLGGGLGDGLGGGLGTAVLLGTPAEEGGGGKELMARAGAFEGVDAVVMLHPFTYDVAVQPFLGRRQVRAAYTGVAAHAAAQPYMGRNALDAVVAGYSGIAMLRQHVPPTDRVHGIVLEGGQRPNIVPERAVAEYYVRSAAPDTLADLCRRVEAVLVAAAAMTGCGHELRWDPQPAYLPIRANLQLAARWTLHQRRRGRTALPPGVVPESLTGSSDLGNVSVRVPAIHPMIALADPGTSLHTGDFAAASVSAAGDAAVLDGAVGLALTALDVVADAQLRAALRACVDAAGGVLMPERTW</sequence>
<comment type="caution">
    <text evidence="4">The sequence shown here is derived from an EMBL/GenBank/DDBJ whole genome shotgun (WGS) entry which is preliminary data.</text>
</comment>
<dbReference type="PIRSF" id="PIRSF037226">
    <property type="entry name" value="Amidohydrolase_ACY1L2_prd"/>
    <property type="match status" value="1"/>
</dbReference>
<dbReference type="PANTHER" id="PTHR30575">
    <property type="entry name" value="PEPTIDASE M20"/>
    <property type="match status" value="1"/>
</dbReference>
<dbReference type="InterPro" id="IPR052030">
    <property type="entry name" value="Peptidase_M20/M20A_hydrolases"/>
</dbReference>